<dbReference type="Pfam" id="PF05401">
    <property type="entry name" value="NodS"/>
    <property type="match status" value="1"/>
</dbReference>
<reference evidence="4 5" key="1">
    <citation type="submission" date="2024-04" db="EMBL/GenBank/DDBJ databases">
        <title>Isolation of an actinomycete strain from pig manure.</title>
        <authorList>
            <person name="Gong T."/>
            <person name="Yu Z."/>
            <person name="An M."/>
            <person name="Wei C."/>
            <person name="Yang W."/>
            <person name="Liu L."/>
        </authorList>
    </citation>
    <scope>NUCLEOTIDE SEQUENCE [LARGE SCALE GENOMIC DNA]</scope>
    <source>
        <strain evidence="4 5">ZF39</strain>
    </source>
</reference>
<sequence>MRDDRDRWLTAQYAGAEDPWSYDSRWYEQRKRALTLAALPRRTYRYAFEPGCSIGALTELLAERCDRLLACDLVPAAVERARQRVAGRPGVTVREWDARDVWPDSGFDLVVVSEVLYYLDVVEAYAFCSRLAHHLAPDGQVVAVHWRRPADPHVLDGDRADRLIRATPGLHLLARWEDPDFVLSVLGRDPRSVAELEGLT</sequence>
<dbReference type="InterPro" id="IPR029063">
    <property type="entry name" value="SAM-dependent_MTases_sf"/>
</dbReference>
<keyword evidence="3" id="KW-0949">S-adenosyl-L-methionine</keyword>
<proteinExistence type="predicted"/>
<dbReference type="EMBL" id="CP154795">
    <property type="protein sequence ID" value="XAN06445.1"/>
    <property type="molecule type" value="Genomic_DNA"/>
</dbReference>
<dbReference type="GO" id="GO:0008168">
    <property type="term" value="F:methyltransferase activity"/>
    <property type="evidence" value="ECO:0007669"/>
    <property type="project" value="UniProtKB-KW"/>
</dbReference>
<dbReference type="SUPFAM" id="SSF53335">
    <property type="entry name" value="S-adenosyl-L-methionine-dependent methyltransferases"/>
    <property type="match status" value="1"/>
</dbReference>
<gene>
    <name evidence="4" type="ORF">AADG42_03675</name>
</gene>
<dbReference type="RefSeq" id="WP_425307874.1">
    <property type="nucleotide sequence ID" value="NZ_CP154795.1"/>
</dbReference>
<dbReference type="GO" id="GO:0032259">
    <property type="term" value="P:methylation"/>
    <property type="evidence" value="ECO:0007669"/>
    <property type="project" value="UniProtKB-KW"/>
</dbReference>
<name>A0ABZ3FNQ5_9ACTN</name>
<organism evidence="4 5">
    <name type="scientific">Ammonicoccus fulvus</name>
    <dbReference type="NCBI Taxonomy" id="3138240"/>
    <lineage>
        <taxon>Bacteria</taxon>
        <taxon>Bacillati</taxon>
        <taxon>Actinomycetota</taxon>
        <taxon>Actinomycetes</taxon>
        <taxon>Propionibacteriales</taxon>
        <taxon>Propionibacteriaceae</taxon>
        <taxon>Ammonicoccus</taxon>
    </lineage>
</organism>
<dbReference type="PANTHER" id="PTHR43464:SF19">
    <property type="entry name" value="UBIQUINONE BIOSYNTHESIS O-METHYLTRANSFERASE, MITOCHONDRIAL"/>
    <property type="match status" value="1"/>
</dbReference>
<evidence type="ECO:0000313" key="4">
    <source>
        <dbReference type="EMBL" id="XAN06445.1"/>
    </source>
</evidence>
<dbReference type="CDD" id="cd02440">
    <property type="entry name" value="AdoMet_MTases"/>
    <property type="match status" value="1"/>
</dbReference>
<evidence type="ECO:0000256" key="2">
    <source>
        <dbReference type="ARBA" id="ARBA00022679"/>
    </source>
</evidence>
<evidence type="ECO:0000256" key="1">
    <source>
        <dbReference type="ARBA" id="ARBA00022603"/>
    </source>
</evidence>
<evidence type="ECO:0000313" key="5">
    <source>
        <dbReference type="Proteomes" id="UP001442841"/>
    </source>
</evidence>
<keyword evidence="2" id="KW-0808">Transferase</keyword>
<dbReference type="PANTHER" id="PTHR43464">
    <property type="entry name" value="METHYLTRANSFERASE"/>
    <property type="match status" value="1"/>
</dbReference>
<evidence type="ECO:0000256" key="3">
    <source>
        <dbReference type="ARBA" id="ARBA00022691"/>
    </source>
</evidence>
<dbReference type="Gene3D" id="3.40.50.150">
    <property type="entry name" value="Vaccinia Virus protein VP39"/>
    <property type="match status" value="1"/>
</dbReference>
<accession>A0ABZ3FNQ5</accession>
<keyword evidence="5" id="KW-1185">Reference proteome</keyword>
<keyword evidence="1 4" id="KW-0489">Methyltransferase</keyword>
<dbReference type="Proteomes" id="UP001442841">
    <property type="component" value="Chromosome"/>
</dbReference>
<dbReference type="InterPro" id="IPR008715">
    <property type="entry name" value="SAM-MeTfrase_NodS-like"/>
</dbReference>
<protein>
    <submittedName>
        <fullName evidence="4">SAM-dependent methyltransferase</fullName>
    </submittedName>
</protein>